<dbReference type="EnsemblMetazoa" id="SCAU016186-RA">
    <property type="protein sequence ID" value="SCAU016186-PA"/>
    <property type="gene ID" value="SCAU016186"/>
</dbReference>
<dbReference type="OrthoDB" id="2942533at2759"/>
<evidence type="ECO:0000256" key="1">
    <source>
        <dbReference type="ARBA" id="ARBA00004496"/>
    </source>
</evidence>
<dbReference type="InterPro" id="IPR019734">
    <property type="entry name" value="TPR_rpt"/>
</dbReference>
<keyword evidence="3" id="KW-0677">Repeat</keyword>
<dbReference type="GO" id="GO:0006626">
    <property type="term" value="P:protein targeting to mitochondrion"/>
    <property type="evidence" value="ECO:0007669"/>
    <property type="project" value="TreeGrafter"/>
</dbReference>
<evidence type="ECO:0000256" key="4">
    <source>
        <dbReference type="ARBA" id="ARBA00022803"/>
    </source>
</evidence>
<organism evidence="6 7">
    <name type="scientific">Stomoxys calcitrans</name>
    <name type="common">Stable fly</name>
    <name type="synonym">Conops calcitrans</name>
    <dbReference type="NCBI Taxonomy" id="35570"/>
    <lineage>
        <taxon>Eukaryota</taxon>
        <taxon>Metazoa</taxon>
        <taxon>Ecdysozoa</taxon>
        <taxon>Arthropoda</taxon>
        <taxon>Hexapoda</taxon>
        <taxon>Insecta</taxon>
        <taxon>Pterygota</taxon>
        <taxon>Neoptera</taxon>
        <taxon>Endopterygota</taxon>
        <taxon>Diptera</taxon>
        <taxon>Brachycera</taxon>
        <taxon>Muscomorpha</taxon>
        <taxon>Muscoidea</taxon>
        <taxon>Muscidae</taxon>
        <taxon>Stomoxys</taxon>
    </lineage>
</organism>
<evidence type="ECO:0000313" key="7">
    <source>
        <dbReference type="Proteomes" id="UP000095300"/>
    </source>
</evidence>
<reference evidence="6" key="1">
    <citation type="submission" date="2020-05" db="UniProtKB">
        <authorList>
            <consortium name="EnsemblMetazoa"/>
        </authorList>
    </citation>
    <scope>IDENTIFICATION</scope>
    <source>
        <strain evidence="6">USDA</strain>
    </source>
</reference>
<sequence>MNAPKKSLLERYGIPVNHLDFQYIAQCNDAREMEKMVHILRSGEEGYYPDLTKCAEEKLRLLKPHSRLFRLEEEIKGREALPSEEWKPIYDWNHDIKTKDKKLQNLKLEEDVENRLPPVRRNARISLSKKDTTSANNLPNKPDRIKSTDYSKWDKYDDEEEILRMDLAEERVKEEVERKNLLNSQKYGKSSTPKIEEILDESTKEKELFGHLSDIEKEKLSEEFRLRGNEYFRAKEYDNAMTEYTRAIQVCPEKAVGPYNNRAVTYFKQQKYFESIKDCEACLKLDPKNLKARLRLADASYAYGKRREVSFKCKYLHQFWMLQKYMG</sequence>
<dbReference type="InterPro" id="IPR051982">
    <property type="entry name" value="CiliaryAsmbly_MitoImport"/>
</dbReference>
<dbReference type="VEuPathDB" id="VectorBase:SCAU016186"/>
<dbReference type="PANTHER" id="PTHR45984:SF1">
    <property type="entry name" value="SPAG1 AXONEMAL DYNEIN ASSEMBLY FACTOR"/>
    <property type="match status" value="1"/>
</dbReference>
<dbReference type="GO" id="GO:0005739">
    <property type="term" value="C:mitochondrion"/>
    <property type="evidence" value="ECO:0007669"/>
    <property type="project" value="TreeGrafter"/>
</dbReference>
<evidence type="ECO:0000256" key="2">
    <source>
        <dbReference type="ARBA" id="ARBA00022490"/>
    </source>
</evidence>
<keyword evidence="7" id="KW-1185">Reference proteome</keyword>
<dbReference type="InterPro" id="IPR011990">
    <property type="entry name" value="TPR-like_helical_dom_sf"/>
</dbReference>
<evidence type="ECO:0000256" key="5">
    <source>
        <dbReference type="PROSITE-ProRule" id="PRU00339"/>
    </source>
</evidence>
<dbReference type="PANTHER" id="PTHR45984">
    <property type="entry name" value="RNA (RNA) POLYMERASE II ASSOCIATED PROTEIN HOMOLOG"/>
    <property type="match status" value="1"/>
</dbReference>
<gene>
    <name evidence="6" type="primary">106083819</name>
</gene>
<evidence type="ECO:0000256" key="3">
    <source>
        <dbReference type="ARBA" id="ARBA00022737"/>
    </source>
</evidence>
<keyword evidence="2" id="KW-0963">Cytoplasm</keyword>
<name>A0A1I8QDX4_STOCA</name>
<dbReference type="GO" id="GO:0031072">
    <property type="term" value="F:heat shock protein binding"/>
    <property type="evidence" value="ECO:0007669"/>
    <property type="project" value="TreeGrafter"/>
</dbReference>
<dbReference type="SUPFAM" id="SSF48452">
    <property type="entry name" value="TPR-like"/>
    <property type="match status" value="1"/>
</dbReference>
<dbReference type="AlphaFoldDB" id="A0A1I8QDX4"/>
<evidence type="ECO:0000313" key="6">
    <source>
        <dbReference type="EnsemblMetazoa" id="SCAU016186-PA"/>
    </source>
</evidence>
<comment type="subcellular location">
    <subcellularLocation>
        <location evidence="1">Cytoplasm</location>
    </subcellularLocation>
</comment>
<dbReference type="SMART" id="SM00028">
    <property type="entry name" value="TPR"/>
    <property type="match status" value="2"/>
</dbReference>
<accession>A0A1I8QDX4</accession>
<dbReference type="Proteomes" id="UP000095300">
    <property type="component" value="Unassembled WGS sequence"/>
</dbReference>
<proteinExistence type="predicted"/>
<feature type="repeat" description="TPR" evidence="5">
    <location>
        <begin position="221"/>
        <end position="254"/>
    </location>
</feature>
<keyword evidence="4 5" id="KW-0802">TPR repeat</keyword>
<dbReference type="GO" id="GO:0005829">
    <property type="term" value="C:cytosol"/>
    <property type="evidence" value="ECO:0007669"/>
    <property type="project" value="TreeGrafter"/>
</dbReference>
<dbReference type="PROSITE" id="PS50005">
    <property type="entry name" value="TPR"/>
    <property type="match status" value="1"/>
</dbReference>
<dbReference type="STRING" id="35570.A0A1I8QDX4"/>
<protein>
    <submittedName>
        <fullName evidence="6">Uncharacterized protein</fullName>
    </submittedName>
</protein>
<dbReference type="Pfam" id="PF13414">
    <property type="entry name" value="TPR_11"/>
    <property type="match status" value="1"/>
</dbReference>
<dbReference type="Gene3D" id="1.25.40.10">
    <property type="entry name" value="Tetratricopeptide repeat domain"/>
    <property type="match status" value="1"/>
</dbReference>